<gene>
    <name evidence="3" type="ORF">EOI86_23580</name>
</gene>
<dbReference type="PANTHER" id="PTHR32309:SF13">
    <property type="entry name" value="FERRIC ENTEROBACTIN TRANSPORT PROTEIN FEPE"/>
    <property type="match status" value="1"/>
</dbReference>
<accession>A0A3S2W2F6</accession>
<dbReference type="GO" id="GO:0004713">
    <property type="term" value="F:protein tyrosine kinase activity"/>
    <property type="evidence" value="ECO:0007669"/>
    <property type="project" value="TreeGrafter"/>
</dbReference>
<protein>
    <recommendedName>
        <fullName evidence="5">Lipopolysaccharide biosynthesis protein</fullName>
    </recommendedName>
</protein>
<evidence type="ECO:0000256" key="1">
    <source>
        <dbReference type="SAM" id="Coils"/>
    </source>
</evidence>
<dbReference type="RefSeq" id="WP_127768130.1">
    <property type="nucleotide sequence ID" value="NZ_SADE01000004.1"/>
</dbReference>
<proteinExistence type="predicted"/>
<keyword evidence="2" id="KW-0812">Transmembrane</keyword>
<organism evidence="3 4">
    <name type="scientific">Hwanghaeella grinnelliae</name>
    <dbReference type="NCBI Taxonomy" id="2500179"/>
    <lineage>
        <taxon>Bacteria</taxon>
        <taxon>Pseudomonadati</taxon>
        <taxon>Pseudomonadota</taxon>
        <taxon>Alphaproteobacteria</taxon>
        <taxon>Rhodospirillales</taxon>
        <taxon>Rhodospirillaceae</taxon>
        <taxon>Hwanghaeella</taxon>
    </lineage>
</organism>
<keyword evidence="2" id="KW-1133">Transmembrane helix</keyword>
<dbReference type="Proteomes" id="UP000287447">
    <property type="component" value="Unassembled WGS sequence"/>
</dbReference>
<evidence type="ECO:0008006" key="5">
    <source>
        <dbReference type="Google" id="ProtNLM"/>
    </source>
</evidence>
<sequence length="601" mass="65991">METEFRLGDYIKILKKRYLFLIVPIVVLFGASAGVAVMLPPLYESKGIILIESPQISKEIVAGAVDSAARERIAVIEQRVMTRTNLIRIANEFGVFGNSEKKPSSTDIVAAMRSGATVEFVSAGASRRSQTTIAFTVSFEHRSPQIAARVANEIVTLFMDENVKTRTKIATETTDFLNQEAQKLEDVLAEIEGKIATYKQENSNSLPENLDIRMAMRERAEAQIRETSREIKAHEEELRFLDIQLSSLKTSLGQVNSAVSNASSASGGSATSVDTTNPELEKLRTQYELAKSKYAPAHPDLKRLAREVESLEDQLIAEGGAQGIGVQISRLETKKDEAIAAGKTAEADSASDEIAKLYEQLQAGAVDTNRSNLLDQKVAQQKSAFEAQRAQAKAQIELNIANVETKIAVTNERIASLRDQQNELAERLEEIEKAILQTPLADRALKTLNRDYANAQQKYNEVRAKAMEAQIAENVEEASKAERFVLVEPPTLPDEPIKPNRPQIILLGLALSIGTGVASVFGVEFIDGSIRGTAGVIAVTNMAPIATIPYILTSNEYLKRRRRRIGLLIGAVLAGMIGLAGIHFVYKPLDQIFYKVVDRLN</sequence>
<dbReference type="OrthoDB" id="8114194at2"/>
<feature type="transmembrane region" description="Helical" evidence="2">
    <location>
        <begin position="532"/>
        <end position="553"/>
    </location>
</feature>
<keyword evidence="4" id="KW-1185">Reference proteome</keyword>
<dbReference type="GO" id="GO:0005886">
    <property type="term" value="C:plasma membrane"/>
    <property type="evidence" value="ECO:0007669"/>
    <property type="project" value="TreeGrafter"/>
</dbReference>
<feature type="coiled-coil region" evidence="1">
    <location>
        <begin position="393"/>
        <end position="472"/>
    </location>
</feature>
<feature type="transmembrane region" description="Helical" evidence="2">
    <location>
        <begin position="18"/>
        <end position="39"/>
    </location>
</feature>
<evidence type="ECO:0000313" key="3">
    <source>
        <dbReference type="EMBL" id="RVU34100.1"/>
    </source>
</evidence>
<dbReference type="PANTHER" id="PTHR32309">
    <property type="entry name" value="TYROSINE-PROTEIN KINASE"/>
    <property type="match status" value="1"/>
</dbReference>
<dbReference type="SUPFAM" id="SSF57997">
    <property type="entry name" value="Tropomyosin"/>
    <property type="match status" value="1"/>
</dbReference>
<comment type="caution">
    <text evidence="3">The sequence shown here is derived from an EMBL/GenBank/DDBJ whole genome shotgun (WGS) entry which is preliminary data.</text>
</comment>
<evidence type="ECO:0000313" key="4">
    <source>
        <dbReference type="Proteomes" id="UP000287447"/>
    </source>
</evidence>
<reference evidence="4" key="1">
    <citation type="submission" date="2019-01" db="EMBL/GenBank/DDBJ databases">
        <title>Gri0909 isolated from a small marine red alga.</title>
        <authorList>
            <person name="Kim J."/>
            <person name="Jeong S.E."/>
            <person name="Jeon C.O."/>
        </authorList>
    </citation>
    <scope>NUCLEOTIDE SEQUENCE [LARGE SCALE GENOMIC DNA]</scope>
    <source>
        <strain evidence="4">Gri0909</strain>
    </source>
</reference>
<feature type="transmembrane region" description="Helical" evidence="2">
    <location>
        <begin position="565"/>
        <end position="586"/>
    </location>
</feature>
<keyword evidence="1" id="KW-0175">Coiled coil</keyword>
<dbReference type="InterPro" id="IPR050445">
    <property type="entry name" value="Bact_polysacc_biosynth/exp"/>
</dbReference>
<feature type="coiled-coil region" evidence="1">
    <location>
        <begin position="174"/>
        <end position="251"/>
    </location>
</feature>
<name>A0A3S2W2F6_9PROT</name>
<evidence type="ECO:0000256" key="2">
    <source>
        <dbReference type="SAM" id="Phobius"/>
    </source>
</evidence>
<dbReference type="EMBL" id="SADE01000004">
    <property type="protein sequence ID" value="RVU34100.1"/>
    <property type="molecule type" value="Genomic_DNA"/>
</dbReference>
<dbReference type="AlphaFoldDB" id="A0A3S2W2F6"/>
<keyword evidence="2" id="KW-0472">Membrane</keyword>